<dbReference type="AlphaFoldDB" id="A0A0K8R2W7"/>
<dbReference type="EMBL" id="GADI01008492">
    <property type="protein sequence ID" value="JAA65316.1"/>
    <property type="molecule type" value="mRNA"/>
</dbReference>
<sequence>MYQKEGLWYLAAIISGGRGSCYHRTEPIRHVRVSHFVKSFILKFIQHHERSHEGRKNDLCASDEDRIKCVREFFDSANRSIDNDKSIDDYDADEISE</sequence>
<dbReference type="GO" id="GO:0006508">
    <property type="term" value="P:proteolysis"/>
    <property type="evidence" value="ECO:0007669"/>
    <property type="project" value="UniProtKB-KW"/>
</dbReference>
<keyword evidence="1" id="KW-0645">Protease</keyword>
<protein>
    <submittedName>
        <fullName evidence="1">Putative serine protease with signal anchor</fullName>
    </submittedName>
</protein>
<keyword evidence="1" id="KW-0378">Hydrolase</keyword>
<organism evidence="1">
    <name type="scientific">Ixodes ricinus</name>
    <name type="common">Common tick</name>
    <name type="synonym">Acarus ricinus</name>
    <dbReference type="NCBI Taxonomy" id="34613"/>
    <lineage>
        <taxon>Eukaryota</taxon>
        <taxon>Metazoa</taxon>
        <taxon>Ecdysozoa</taxon>
        <taxon>Arthropoda</taxon>
        <taxon>Chelicerata</taxon>
        <taxon>Arachnida</taxon>
        <taxon>Acari</taxon>
        <taxon>Parasitiformes</taxon>
        <taxon>Ixodida</taxon>
        <taxon>Ixodoidea</taxon>
        <taxon>Ixodidae</taxon>
        <taxon>Ixodinae</taxon>
        <taxon>Ixodes</taxon>
    </lineage>
</organism>
<dbReference type="GO" id="GO:0008233">
    <property type="term" value="F:peptidase activity"/>
    <property type="evidence" value="ECO:0007669"/>
    <property type="project" value="UniProtKB-KW"/>
</dbReference>
<name>A0A0K8R2W7_IXORI</name>
<evidence type="ECO:0000313" key="1">
    <source>
        <dbReference type="EMBL" id="JAA65316.1"/>
    </source>
</evidence>
<reference evidence="1" key="1">
    <citation type="submission" date="2012-12" db="EMBL/GenBank/DDBJ databases">
        <title>Identification and characterization of a phenylalanine ammonia-lyase gene family in Isatis indigotica Fort.</title>
        <authorList>
            <person name="Liu Q."/>
            <person name="Chen J."/>
            <person name="Zhou X."/>
            <person name="Di P."/>
            <person name="Xiao Y."/>
            <person name="Xuan H."/>
            <person name="Zhang L."/>
            <person name="Chen W."/>
        </authorList>
    </citation>
    <scope>NUCLEOTIDE SEQUENCE</scope>
    <source>
        <tissue evidence="1">Salivary gland</tissue>
    </source>
</reference>
<accession>A0A0K8R2W7</accession>
<proteinExistence type="evidence at transcript level"/>